<accession>A0A8H6IDI4</accession>
<dbReference type="Proteomes" id="UP000521943">
    <property type="component" value="Unassembled WGS sequence"/>
</dbReference>
<evidence type="ECO:0000313" key="1">
    <source>
        <dbReference type="EMBL" id="KAF6763556.1"/>
    </source>
</evidence>
<protein>
    <submittedName>
        <fullName evidence="1">Uncharacterized protein</fullName>
    </submittedName>
</protein>
<sequence>MYARYGSSNVVFQFCRVRDPLYPWWDSLRYKVETLKAMAIDGRKAENRCEWPSDDTELSTAAGHSVAGMVQGGGRTQFGDCEIIGSNPPSSGTTTGNRPFRLLFPA</sequence>
<gene>
    <name evidence="1" type="ORF">DFP72DRAFT_840715</name>
</gene>
<organism evidence="1 2">
    <name type="scientific">Ephemerocybe angulata</name>
    <dbReference type="NCBI Taxonomy" id="980116"/>
    <lineage>
        <taxon>Eukaryota</taxon>
        <taxon>Fungi</taxon>
        <taxon>Dikarya</taxon>
        <taxon>Basidiomycota</taxon>
        <taxon>Agaricomycotina</taxon>
        <taxon>Agaricomycetes</taxon>
        <taxon>Agaricomycetidae</taxon>
        <taxon>Agaricales</taxon>
        <taxon>Agaricineae</taxon>
        <taxon>Psathyrellaceae</taxon>
        <taxon>Ephemerocybe</taxon>
    </lineage>
</organism>
<proteinExistence type="predicted"/>
<keyword evidence="2" id="KW-1185">Reference proteome</keyword>
<comment type="caution">
    <text evidence="1">The sequence shown here is derived from an EMBL/GenBank/DDBJ whole genome shotgun (WGS) entry which is preliminary data.</text>
</comment>
<reference evidence="1 2" key="1">
    <citation type="submission" date="2020-07" db="EMBL/GenBank/DDBJ databases">
        <title>Comparative genomics of pyrophilous fungi reveals a link between fire events and developmental genes.</title>
        <authorList>
            <consortium name="DOE Joint Genome Institute"/>
            <person name="Steindorff A.S."/>
            <person name="Carver A."/>
            <person name="Calhoun S."/>
            <person name="Stillman K."/>
            <person name="Liu H."/>
            <person name="Lipzen A."/>
            <person name="Pangilinan J."/>
            <person name="Labutti K."/>
            <person name="Bruns T.D."/>
            <person name="Grigoriev I.V."/>
        </authorList>
    </citation>
    <scope>NUCLEOTIDE SEQUENCE [LARGE SCALE GENOMIC DNA]</scope>
    <source>
        <strain evidence="1 2">CBS 144469</strain>
    </source>
</reference>
<name>A0A8H6IDI4_9AGAR</name>
<dbReference type="AlphaFoldDB" id="A0A8H6IDI4"/>
<dbReference type="EMBL" id="JACGCI010000005">
    <property type="protein sequence ID" value="KAF6763556.1"/>
    <property type="molecule type" value="Genomic_DNA"/>
</dbReference>
<evidence type="ECO:0000313" key="2">
    <source>
        <dbReference type="Proteomes" id="UP000521943"/>
    </source>
</evidence>